<gene>
    <name evidence="2" type="ORF">KVV02_003782</name>
</gene>
<feature type="compositionally biased region" description="Low complexity" evidence="1">
    <location>
        <begin position="247"/>
        <end position="265"/>
    </location>
</feature>
<feature type="compositionally biased region" description="Acidic residues" evidence="1">
    <location>
        <begin position="377"/>
        <end position="388"/>
    </location>
</feature>
<sequence>MDPQDPSLGYGHGLIQTTSNTLEPAPEMLLTRGCDKRSFAALEPEFVDSNDINGMAPASAVLQSDHLVIDDDHNLDDKVDMSGRVILTTAPSDPTHPPVPKRTRLSPDAIRPSASDFAQLQPIIQPDSRRELRDQHGHRHRLTHVRESPAMTHSLSRRRSIADLVPPSSHCAPVNMDEPEATVVYGEPMDSSSAALALEDSEDGDLSPPALTTQYPGSKRTATSGSSPEPTLKDQHQDNERRFIPMRRPSGLSSGNSGNNNRQNSIPQDPRHSASSKANSTLFMPTSHSSGPLDQRRSSTTSLRKVSQRPVRIQILDEAESEKIMERSRHDASLNEELILGQQSSQTPSQDPYRSLALDDNDADIALPKEDPVVHDWDEEELEDEESDTSTPTAATGTSTPQFLTNDSYSSILNDDRPPTSSEAKQQRKRNDDDDQDQRDRDILRDPEREIAVMSESQEANLHNMHVRLENQREFQDAAGLDLGEDDAQALNEDGRYGGAIEDDDEGDDYWENR</sequence>
<accession>A0A9P8D2Y1</accession>
<feature type="compositionally biased region" description="Polar residues" evidence="1">
    <location>
        <begin position="273"/>
        <end position="305"/>
    </location>
</feature>
<evidence type="ECO:0000313" key="2">
    <source>
        <dbReference type="EMBL" id="KAG9327537.1"/>
    </source>
</evidence>
<dbReference type="Proteomes" id="UP000717515">
    <property type="component" value="Unassembled WGS sequence"/>
</dbReference>
<feature type="compositionally biased region" description="Basic and acidic residues" evidence="1">
    <location>
        <begin position="321"/>
        <end position="333"/>
    </location>
</feature>
<feature type="compositionally biased region" description="Polar residues" evidence="1">
    <location>
        <begin position="210"/>
        <end position="229"/>
    </location>
</feature>
<name>A0A9P8D2Y1_MORAP</name>
<feature type="compositionally biased region" description="Polar residues" evidence="1">
    <location>
        <begin position="341"/>
        <end position="352"/>
    </location>
</feature>
<feature type="region of interest" description="Disordered" evidence="1">
    <location>
        <begin position="130"/>
        <end position="156"/>
    </location>
</feature>
<dbReference type="EMBL" id="JAIFTL010000003">
    <property type="protein sequence ID" value="KAG9327537.1"/>
    <property type="molecule type" value="Genomic_DNA"/>
</dbReference>
<evidence type="ECO:0000256" key="1">
    <source>
        <dbReference type="SAM" id="MobiDB-lite"/>
    </source>
</evidence>
<proteinExistence type="predicted"/>
<evidence type="ECO:0000313" key="3">
    <source>
        <dbReference type="Proteomes" id="UP000717515"/>
    </source>
</evidence>
<protein>
    <submittedName>
        <fullName evidence="2">Uncharacterized protein</fullName>
    </submittedName>
</protein>
<feature type="region of interest" description="Disordered" evidence="1">
    <location>
        <begin position="321"/>
        <end position="464"/>
    </location>
</feature>
<dbReference type="AlphaFoldDB" id="A0A9P8D2Y1"/>
<feature type="region of interest" description="Disordered" evidence="1">
    <location>
        <begin position="478"/>
        <end position="514"/>
    </location>
</feature>
<feature type="compositionally biased region" description="Polar residues" evidence="1">
    <location>
        <begin position="402"/>
        <end position="424"/>
    </location>
</feature>
<organism evidence="2 3">
    <name type="scientific">Mortierella alpina</name>
    <name type="common">Oleaginous fungus</name>
    <name type="synonym">Mortierella renispora</name>
    <dbReference type="NCBI Taxonomy" id="64518"/>
    <lineage>
        <taxon>Eukaryota</taxon>
        <taxon>Fungi</taxon>
        <taxon>Fungi incertae sedis</taxon>
        <taxon>Mucoromycota</taxon>
        <taxon>Mortierellomycotina</taxon>
        <taxon>Mortierellomycetes</taxon>
        <taxon>Mortierellales</taxon>
        <taxon>Mortierellaceae</taxon>
        <taxon>Mortierella</taxon>
    </lineage>
</organism>
<feature type="compositionally biased region" description="Basic and acidic residues" evidence="1">
    <location>
        <begin position="425"/>
        <end position="451"/>
    </location>
</feature>
<reference evidence="2" key="1">
    <citation type="submission" date="2021-07" db="EMBL/GenBank/DDBJ databases">
        <title>Draft genome of Mortierella alpina, strain LL118, isolated from an aspen leaf litter sample.</title>
        <authorList>
            <person name="Yang S."/>
            <person name="Vinatzer B.A."/>
        </authorList>
    </citation>
    <scope>NUCLEOTIDE SEQUENCE</scope>
    <source>
        <strain evidence="2">LL118</strain>
    </source>
</reference>
<feature type="region of interest" description="Disordered" evidence="1">
    <location>
        <begin position="196"/>
        <end position="309"/>
    </location>
</feature>
<feature type="compositionally biased region" description="Acidic residues" evidence="1">
    <location>
        <begin position="501"/>
        <end position="514"/>
    </location>
</feature>
<feature type="compositionally biased region" description="Basic and acidic residues" evidence="1">
    <location>
        <begin position="231"/>
        <end position="243"/>
    </location>
</feature>
<feature type="region of interest" description="Disordered" evidence="1">
    <location>
        <begin position="1"/>
        <end position="23"/>
    </location>
</feature>
<comment type="caution">
    <text evidence="2">The sequence shown here is derived from an EMBL/GenBank/DDBJ whole genome shotgun (WGS) entry which is preliminary data.</text>
</comment>
<feature type="compositionally biased region" description="Basic and acidic residues" evidence="1">
    <location>
        <begin position="367"/>
        <end position="376"/>
    </location>
</feature>
<feature type="compositionally biased region" description="Low complexity" evidence="1">
    <location>
        <begin position="389"/>
        <end position="401"/>
    </location>
</feature>